<comment type="caution">
    <text evidence="3">The sequence shown here is derived from an EMBL/GenBank/DDBJ whole genome shotgun (WGS) entry which is preliminary data.</text>
</comment>
<accession>A0A830CIE8</accession>
<dbReference type="InterPro" id="IPR001810">
    <property type="entry name" value="F-box_dom"/>
</dbReference>
<evidence type="ECO:0000259" key="1">
    <source>
        <dbReference type="Pfam" id="PF00646"/>
    </source>
</evidence>
<dbReference type="Proteomes" id="UP000653305">
    <property type="component" value="Unassembled WGS sequence"/>
</dbReference>
<keyword evidence="4" id="KW-1185">Reference proteome</keyword>
<dbReference type="Gene3D" id="3.80.10.10">
    <property type="entry name" value="Ribonuclease Inhibitor"/>
    <property type="match status" value="1"/>
</dbReference>
<dbReference type="SUPFAM" id="SSF52047">
    <property type="entry name" value="RNI-like"/>
    <property type="match status" value="1"/>
</dbReference>
<gene>
    <name evidence="3" type="ORF">PHJA_001946300</name>
</gene>
<dbReference type="OrthoDB" id="613853at2759"/>
<feature type="domain" description="F-box" evidence="1">
    <location>
        <begin position="8"/>
        <end position="47"/>
    </location>
</feature>
<dbReference type="PANTHER" id="PTHR34145:SF68">
    <property type="entry name" value="FBD DOMAIN-CONTAINING PROTEIN"/>
    <property type="match status" value="1"/>
</dbReference>
<dbReference type="InterPro" id="IPR055357">
    <property type="entry name" value="LRR_At1g61320_AtMIF1"/>
</dbReference>
<dbReference type="InterPro" id="IPR053772">
    <property type="entry name" value="At1g61320/At1g61330-like"/>
</dbReference>
<evidence type="ECO:0000313" key="3">
    <source>
        <dbReference type="EMBL" id="GFP98022.1"/>
    </source>
</evidence>
<dbReference type="EMBL" id="BMAC01000511">
    <property type="protein sequence ID" value="GFP98022.1"/>
    <property type="molecule type" value="Genomic_DNA"/>
</dbReference>
<dbReference type="Pfam" id="PF23622">
    <property type="entry name" value="LRR_At1g61320_AtMIF1"/>
    <property type="match status" value="1"/>
</dbReference>
<evidence type="ECO:0000313" key="4">
    <source>
        <dbReference type="Proteomes" id="UP000653305"/>
    </source>
</evidence>
<proteinExistence type="predicted"/>
<protein>
    <submittedName>
        <fullName evidence="3">Putative F-box/LRR-repeat protein at3g28410</fullName>
    </submittedName>
</protein>
<reference evidence="3" key="1">
    <citation type="submission" date="2020-07" db="EMBL/GenBank/DDBJ databases">
        <title>Ethylene signaling mediates host invasion by parasitic plants.</title>
        <authorList>
            <person name="Yoshida S."/>
        </authorList>
    </citation>
    <scope>NUCLEOTIDE SEQUENCE</scope>
    <source>
        <strain evidence="3">Okayama</strain>
    </source>
</reference>
<evidence type="ECO:0000259" key="2">
    <source>
        <dbReference type="Pfam" id="PF23622"/>
    </source>
</evidence>
<dbReference type="InterPro" id="IPR036047">
    <property type="entry name" value="F-box-like_dom_sf"/>
</dbReference>
<dbReference type="InterPro" id="IPR032675">
    <property type="entry name" value="LRR_dom_sf"/>
</dbReference>
<organism evidence="3 4">
    <name type="scientific">Phtheirospermum japonicum</name>
    <dbReference type="NCBI Taxonomy" id="374723"/>
    <lineage>
        <taxon>Eukaryota</taxon>
        <taxon>Viridiplantae</taxon>
        <taxon>Streptophyta</taxon>
        <taxon>Embryophyta</taxon>
        <taxon>Tracheophyta</taxon>
        <taxon>Spermatophyta</taxon>
        <taxon>Magnoliopsida</taxon>
        <taxon>eudicotyledons</taxon>
        <taxon>Gunneridae</taxon>
        <taxon>Pentapetalae</taxon>
        <taxon>asterids</taxon>
        <taxon>lamiids</taxon>
        <taxon>Lamiales</taxon>
        <taxon>Orobanchaceae</taxon>
        <taxon>Orobanchaceae incertae sedis</taxon>
        <taxon>Phtheirospermum</taxon>
    </lineage>
</organism>
<dbReference type="Pfam" id="PF00646">
    <property type="entry name" value="F-box"/>
    <property type="match status" value="1"/>
</dbReference>
<feature type="domain" description="At1g61320/AtMIF1 LRR" evidence="2">
    <location>
        <begin position="141"/>
        <end position="385"/>
    </location>
</feature>
<dbReference type="PANTHER" id="PTHR34145">
    <property type="entry name" value="OS02G0105600 PROTEIN"/>
    <property type="match status" value="1"/>
</dbReference>
<sequence length="418" mass="47231">MAETKNSIERLPDELLISIVSRLPFTEAGRTSILAHRWRYFWTSNPCLNFDAVRLLGQFEKRGTTLESETVQFVKWVNRATVMHTAPTIDEFRIAFDLDGGFASHHLDRWIEFAFRKKVKNLELDIVNSDTVVRTNPYPFPKICFSSCESLVTLSLTGVDVSEEVLVFFICKCPFLEGLSVRGSYRLKKLRSSHPAVRLRRLEIVDCVSFRSLDICSPNLVSCTVHGNHIAVNLKNVLSLASLSLGAATVRELVFNLNQISKCLSRLETLTLRTSVIHGSEVRSPSLPQLKKLVLDISAGGYESLLSFTRLINAAPYLREIVLKFTWSGFRFGRRMVGQYERPRHHSLEVLQIEGFAGYTTDVELAQCILEHFVSLKRIVIGFDQPSGGKIAQMTKAREEGVRLLNAKLPEGAELIMR</sequence>
<dbReference type="AlphaFoldDB" id="A0A830CIE8"/>
<dbReference type="SUPFAM" id="SSF81383">
    <property type="entry name" value="F-box domain"/>
    <property type="match status" value="1"/>
</dbReference>
<name>A0A830CIE8_9LAMI</name>